<dbReference type="EMBL" id="BONY01000032">
    <property type="protein sequence ID" value="GIH06998.1"/>
    <property type="molecule type" value="Genomic_DNA"/>
</dbReference>
<organism evidence="3 4">
    <name type="scientific">Rhizocola hellebori</name>
    <dbReference type="NCBI Taxonomy" id="1392758"/>
    <lineage>
        <taxon>Bacteria</taxon>
        <taxon>Bacillati</taxon>
        <taxon>Actinomycetota</taxon>
        <taxon>Actinomycetes</taxon>
        <taxon>Micromonosporales</taxon>
        <taxon>Micromonosporaceae</taxon>
        <taxon>Rhizocola</taxon>
    </lineage>
</organism>
<gene>
    <name evidence="3" type="ORF">Rhe02_50650</name>
</gene>
<dbReference type="CDD" id="cd16936">
    <property type="entry name" value="HATPase_RsbW-like"/>
    <property type="match status" value="1"/>
</dbReference>
<dbReference type="AlphaFoldDB" id="A0A8J3QC80"/>
<evidence type="ECO:0000313" key="4">
    <source>
        <dbReference type="Proteomes" id="UP000612899"/>
    </source>
</evidence>
<evidence type="ECO:0000256" key="1">
    <source>
        <dbReference type="ARBA" id="ARBA00022527"/>
    </source>
</evidence>
<dbReference type="SUPFAM" id="SSF55874">
    <property type="entry name" value="ATPase domain of HSP90 chaperone/DNA topoisomerase II/histidine kinase"/>
    <property type="match status" value="1"/>
</dbReference>
<feature type="domain" description="Histidine kinase/HSP90-like ATPase" evidence="2">
    <location>
        <begin position="12"/>
        <end position="125"/>
    </location>
</feature>
<keyword evidence="1" id="KW-0723">Serine/threonine-protein kinase</keyword>
<reference evidence="3" key="1">
    <citation type="submission" date="2021-01" db="EMBL/GenBank/DDBJ databases">
        <title>Whole genome shotgun sequence of Rhizocola hellebori NBRC 109834.</title>
        <authorList>
            <person name="Komaki H."/>
            <person name="Tamura T."/>
        </authorList>
    </citation>
    <scope>NUCLEOTIDE SEQUENCE</scope>
    <source>
        <strain evidence="3">NBRC 109834</strain>
    </source>
</reference>
<comment type="caution">
    <text evidence="3">The sequence shown here is derived from an EMBL/GenBank/DDBJ whole genome shotgun (WGS) entry which is preliminary data.</text>
</comment>
<evidence type="ECO:0000259" key="2">
    <source>
        <dbReference type="Pfam" id="PF13581"/>
    </source>
</evidence>
<evidence type="ECO:0000313" key="3">
    <source>
        <dbReference type="EMBL" id="GIH06998.1"/>
    </source>
</evidence>
<dbReference type="Pfam" id="PF13581">
    <property type="entry name" value="HATPase_c_2"/>
    <property type="match status" value="1"/>
</dbReference>
<dbReference type="Gene3D" id="3.30.565.10">
    <property type="entry name" value="Histidine kinase-like ATPase, C-terminal domain"/>
    <property type="match status" value="1"/>
</dbReference>
<dbReference type="PANTHER" id="PTHR35526:SF3">
    <property type="entry name" value="ANTI-SIGMA-F FACTOR RSBW"/>
    <property type="match status" value="1"/>
</dbReference>
<keyword evidence="1" id="KW-0808">Transferase</keyword>
<dbReference type="GO" id="GO:0004674">
    <property type="term" value="F:protein serine/threonine kinase activity"/>
    <property type="evidence" value="ECO:0007669"/>
    <property type="project" value="UniProtKB-KW"/>
</dbReference>
<dbReference type="PANTHER" id="PTHR35526">
    <property type="entry name" value="ANTI-SIGMA-F FACTOR RSBW-RELATED"/>
    <property type="match status" value="1"/>
</dbReference>
<protein>
    <recommendedName>
        <fullName evidence="2">Histidine kinase/HSP90-like ATPase domain-containing protein</fullName>
    </recommendedName>
</protein>
<name>A0A8J3QC80_9ACTN</name>
<proteinExistence type="predicted"/>
<keyword evidence="4" id="KW-1185">Reference proteome</keyword>
<dbReference type="InterPro" id="IPR003594">
    <property type="entry name" value="HATPase_dom"/>
</dbReference>
<dbReference type="Proteomes" id="UP000612899">
    <property type="component" value="Unassembled WGS sequence"/>
</dbReference>
<dbReference type="InterPro" id="IPR050267">
    <property type="entry name" value="Anti-sigma-factor_SerPK"/>
</dbReference>
<accession>A0A8J3QC80</accession>
<sequence>MGMPHTAAMTYASPDDLAQLRRFLDRQTALAGSTADQSARLKLAVNELVTNTLRHTCLGGVLRVWSDEQSITCEVTDHGRLPRPAIGPQAAPDDPDAGRGLHIVQELCDEVHIEAGPGRNTARLSVSR</sequence>
<dbReference type="InterPro" id="IPR036890">
    <property type="entry name" value="HATPase_C_sf"/>
</dbReference>
<keyword evidence="1" id="KW-0418">Kinase</keyword>